<evidence type="ECO:0000313" key="2">
    <source>
        <dbReference type="Proteomes" id="UP000593572"/>
    </source>
</evidence>
<dbReference type="EMBL" id="JABEZX010344308">
    <property type="protein sequence ID" value="MBA0576311.1"/>
    <property type="molecule type" value="Genomic_DNA"/>
</dbReference>
<evidence type="ECO:0000313" key="1">
    <source>
        <dbReference type="EMBL" id="MBA0576311.1"/>
    </source>
</evidence>
<accession>A0A7J8NH65</accession>
<name>A0A7J8NH65_9ROSI</name>
<dbReference type="AlphaFoldDB" id="A0A7J8NH65"/>
<reference evidence="1 2" key="1">
    <citation type="journal article" date="2019" name="Genome Biol. Evol.">
        <title>Insights into the evolution of the New World diploid cottons (Gossypium, subgenus Houzingenia) based on genome sequencing.</title>
        <authorList>
            <person name="Grover C.E."/>
            <person name="Arick M.A. 2nd"/>
            <person name="Thrash A."/>
            <person name="Conover J.L."/>
            <person name="Sanders W.S."/>
            <person name="Peterson D.G."/>
            <person name="Frelichowski J.E."/>
            <person name="Scheffler J.A."/>
            <person name="Scheffler B.E."/>
            <person name="Wendel J.F."/>
        </authorList>
    </citation>
    <scope>NUCLEOTIDE SEQUENCE [LARGE SCALE GENOMIC DNA]</scope>
    <source>
        <strain evidence="1">157</strain>
        <tissue evidence="1">Leaf</tissue>
    </source>
</reference>
<keyword evidence="2" id="KW-1185">Reference proteome</keyword>
<evidence type="ECO:0008006" key="3">
    <source>
        <dbReference type="Google" id="ProtNLM"/>
    </source>
</evidence>
<comment type="caution">
    <text evidence="1">The sequence shown here is derived from an EMBL/GenBank/DDBJ whole genome shotgun (WGS) entry which is preliminary data.</text>
</comment>
<proteinExistence type="predicted"/>
<sequence length="242" mass="28064">METELDRLRISDGMDEEAMRKALANLWHPLGGIEISNLGGKRFFILLREMEDPMLVPLLFTHFWEYDWQQLSRGNQLFMHIRELLGVRSPLRRRKKSSFCPIQLRVDENLLELGWDISLRAPLALHAALTKNVWLRNNCIETGGSNALNSINRVLGVNLDEKLMVGFGQEESTPLGLVSDPMLHDLENDPIGEMDGKKMTKNECFSERFSEILDFEEKRRERLQAYQAILLVTTKRQVDRQQ</sequence>
<protein>
    <recommendedName>
        <fullName evidence="3">DUF4283 domain-containing protein</fullName>
    </recommendedName>
</protein>
<organism evidence="1 2">
    <name type="scientific">Gossypium lobatum</name>
    <dbReference type="NCBI Taxonomy" id="34289"/>
    <lineage>
        <taxon>Eukaryota</taxon>
        <taxon>Viridiplantae</taxon>
        <taxon>Streptophyta</taxon>
        <taxon>Embryophyta</taxon>
        <taxon>Tracheophyta</taxon>
        <taxon>Spermatophyta</taxon>
        <taxon>Magnoliopsida</taxon>
        <taxon>eudicotyledons</taxon>
        <taxon>Gunneridae</taxon>
        <taxon>Pentapetalae</taxon>
        <taxon>rosids</taxon>
        <taxon>malvids</taxon>
        <taxon>Malvales</taxon>
        <taxon>Malvaceae</taxon>
        <taxon>Malvoideae</taxon>
        <taxon>Gossypium</taxon>
    </lineage>
</organism>
<gene>
    <name evidence="1" type="ORF">Golob_027298</name>
</gene>
<dbReference type="Proteomes" id="UP000593572">
    <property type="component" value="Unassembled WGS sequence"/>
</dbReference>